<dbReference type="KEGG" id="ptm:GSPATT00023335001"/>
<accession>A0E4E4</accession>
<name>A0E4E4_PARTE</name>
<dbReference type="Gene3D" id="1.10.238.10">
    <property type="entry name" value="EF-hand"/>
    <property type="match status" value="1"/>
</dbReference>
<reference evidence="1 2" key="1">
    <citation type="journal article" date="2006" name="Nature">
        <title>Global trends of whole-genome duplications revealed by the ciliate Paramecium tetraurelia.</title>
        <authorList>
            <consortium name="Genoscope"/>
            <person name="Aury J.-M."/>
            <person name="Jaillon O."/>
            <person name="Duret L."/>
            <person name="Noel B."/>
            <person name="Jubin C."/>
            <person name="Porcel B.M."/>
            <person name="Segurens B."/>
            <person name="Daubin V."/>
            <person name="Anthouard V."/>
            <person name="Aiach N."/>
            <person name="Arnaiz O."/>
            <person name="Billaut A."/>
            <person name="Beisson J."/>
            <person name="Blanc I."/>
            <person name="Bouhouche K."/>
            <person name="Camara F."/>
            <person name="Duharcourt S."/>
            <person name="Guigo R."/>
            <person name="Gogendeau D."/>
            <person name="Katinka M."/>
            <person name="Keller A.-M."/>
            <person name="Kissmehl R."/>
            <person name="Klotz C."/>
            <person name="Koll F."/>
            <person name="Le Moue A."/>
            <person name="Lepere C."/>
            <person name="Malinsky S."/>
            <person name="Nowacki M."/>
            <person name="Nowak J.K."/>
            <person name="Plattner H."/>
            <person name="Poulain J."/>
            <person name="Ruiz F."/>
            <person name="Serrano V."/>
            <person name="Zagulski M."/>
            <person name="Dessen P."/>
            <person name="Betermier M."/>
            <person name="Weissenbach J."/>
            <person name="Scarpelli C."/>
            <person name="Schachter V."/>
            <person name="Sperling L."/>
            <person name="Meyer E."/>
            <person name="Cohen J."/>
            <person name="Wincker P."/>
        </authorList>
    </citation>
    <scope>NUCLEOTIDE SEQUENCE [LARGE SCALE GENOMIC DNA]</scope>
    <source>
        <strain evidence="1 2">Stock d4-2</strain>
    </source>
</reference>
<dbReference type="AlphaFoldDB" id="A0E4E4"/>
<dbReference type="OMA" id="WHKEWQT"/>
<dbReference type="EMBL" id="CT868658">
    <property type="protein sequence ID" value="CAK90161.1"/>
    <property type="molecule type" value="Genomic_DNA"/>
</dbReference>
<evidence type="ECO:0000313" key="2">
    <source>
        <dbReference type="Proteomes" id="UP000000600"/>
    </source>
</evidence>
<dbReference type="RefSeq" id="XP_001457558.1">
    <property type="nucleotide sequence ID" value="XM_001457521.1"/>
</dbReference>
<dbReference type="InParanoid" id="A0E4E4"/>
<dbReference type="Proteomes" id="UP000000600">
    <property type="component" value="Unassembled WGS sequence"/>
</dbReference>
<dbReference type="HOGENOM" id="CLU_654644_0_0_1"/>
<proteinExistence type="predicted"/>
<dbReference type="SUPFAM" id="SSF47473">
    <property type="entry name" value="EF-hand"/>
    <property type="match status" value="1"/>
</dbReference>
<dbReference type="OrthoDB" id="301697at2759"/>
<keyword evidence="2" id="KW-1185">Reference proteome</keyword>
<organism evidence="1 2">
    <name type="scientific">Paramecium tetraurelia</name>
    <dbReference type="NCBI Taxonomy" id="5888"/>
    <lineage>
        <taxon>Eukaryota</taxon>
        <taxon>Sar</taxon>
        <taxon>Alveolata</taxon>
        <taxon>Ciliophora</taxon>
        <taxon>Intramacronucleata</taxon>
        <taxon>Oligohymenophorea</taxon>
        <taxon>Peniculida</taxon>
        <taxon>Parameciidae</taxon>
        <taxon>Paramecium</taxon>
    </lineage>
</organism>
<sequence>MSSIETQQELNKFFILVVNGMRQRRLEKCLEFIQEITDHKYIPPFFKNAVCRIEQLQVYLQSFGIDTQIYELKDLIGRLGGFEDRLLFSQFQDRYLRYPGNMEKKEAEISFLRLLYEEVQLERQLDEQRVRIFKRWDYNLDILFSKLSLGSNSVDFNKMKKFFVRIRQNVVDEEIKLLLKRVGNGDGTIMSLDDFRQALKTQKQRAMDKSQIPMMKTSIVFNKQINNTNYMDRLRRRYKPIQAQQSFIQKDGCQTPRAKTPTPCRDTEIKQTRTKTPNQLTEQKVYVNNESKEINTLMSIYLNQQRCLQNVLLQLDEVALLKSLHSTDWHKEWQTFSVNSQGISYEHFINVLTYYDQRKPFKDKVNIIDLPTSALTVADNLFQLLRDQENQIQKSRIQYSKQDQINSLDKYFAKGYMDVLDVLQILQKCTITNVNLQDAELIIARFNQFNGKKQITKEVFFNEIT</sequence>
<evidence type="ECO:0000313" key="1">
    <source>
        <dbReference type="EMBL" id="CAK90161.1"/>
    </source>
</evidence>
<evidence type="ECO:0008006" key="3">
    <source>
        <dbReference type="Google" id="ProtNLM"/>
    </source>
</evidence>
<protein>
    <recommendedName>
        <fullName evidence="3">EF-hand domain-containing protein</fullName>
    </recommendedName>
</protein>
<gene>
    <name evidence="1" type="ORF">GSPATT00023335001</name>
</gene>
<dbReference type="InterPro" id="IPR011992">
    <property type="entry name" value="EF-hand-dom_pair"/>
</dbReference>
<dbReference type="GeneID" id="5043343"/>